<reference evidence="4 5" key="1">
    <citation type="submission" date="2015-09" db="EMBL/GenBank/DDBJ databases">
        <title>Identification and resolution of microdiversity through metagenomic sequencing of parallel consortia.</title>
        <authorList>
            <person name="Nelson W.C."/>
            <person name="Romine M.F."/>
            <person name="Lindemann S.R."/>
        </authorList>
    </citation>
    <scope>NUCLEOTIDE SEQUENCE [LARGE SCALE GENOMIC DNA]</scope>
    <source>
        <strain evidence="4">HL-55</strain>
    </source>
</reference>
<dbReference type="InterPro" id="IPR002477">
    <property type="entry name" value="Peptidoglycan-bd-like"/>
</dbReference>
<feature type="region of interest" description="Disordered" evidence="1">
    <location>
        <begin position="92"/>
        <end position="140"/>
    </location>
</feature>
<dbReference type="PATRIC" id="fig|1305731.5.peg.737"/>
<dbReference type="Pfam" id="PF01471">
    <property type="entry name" value="PG_binding_1"/>
    <property type="match status" value="1"/>
</dbReference>
<comment type="caution">
    <text evidence="4">The sequence shown here is derived from an EMBL/GenBank/DDBJ whole genome shotgun (WGS) entry which is preliminary data.</text>
</comment>
<dbReference type="STRING" id="1305731.GCA_000934705_02197"/>
<gene>
    <name evidence="4" type="ORF">HLUCCX14_11370</name>
</gene>
<feature type="domain" description="Peptidoglycan binding-like" evidence="3">
    <location>
        <begin position="33"/>
        <end position="87"/>
    </location>
</feature>
<evidence type="ECO:0000313" key="5">
    <source>
        <dbReference type="Proteomes" id="UP000050416"/>
    </source>
</evidence>
<evidence type="ECO:0000259" key="3">
    <source>
        <dbReference type="Pfam" id="PF01471"/>
    </source>
</evidence>
<evidence type="ECO:0000256" key="1">
    <source>
        <dbReference type="SAM" id="MobiDB-lite"/>
    </source>
</evidence>
<feature type="compositionally biased region" description="Basic and acidic residues" evidence="1">
    <location>
        <begin position="60"/>
        <end position="72"/>
    </location>
</feature>
<keyword evidence="2" id="KW-0732">Signal</keyword>
<evidence type="ECO:0000313" key="4">
    <source>
        <dbReference type="EMBL" id="KPQ28221.1"/>
    </source>
</evidence>
<dbReference type="EMBL" id="LJZQ01000017">
    <property type="protein sequence ID" value="KPQ28221.1"/>
    <property type="molecule type" value="Genomic_DNA"/>
</dbReference>
<sequence>MFKTNALSHSVRKVALAASATTLLALSPLALANEVVALKHALYGAGYDIENVSSELDDSTRAELESFQRDQGLDPSGVLDEPTERALGLISVQQAAGTTPQSAGNASSPAESTTAPQAEQAVADEPVAEEEEEDEGWSLW</sequence>
<feature type="compositionally biased region" description="Acidic residues" evidence="1">
    <location>
        <begin position="126"/>
        <end position="140"/>
    </location>
</feature>
<name>A0A0P7YCZ5_9GAMM</name>
<dbReference type="Gene3D" id="1.10.101.10">
    <property type="entry name" value="PGBD-like superfamily/PGBD"/>
    <property type="match status" value="1"/>
</dbReference>
<feature type="chain" id="PRO_5006146163" evidence="2">
    <location>
        <begin position="33"/>
        <end position="140"/>
    </location>
</feature>
<dbReference type="InterPro" id="IPR036365">
    <property type="entry name" value="PGBD-like_sf"/>
</dbReference>
<feature type="signal peptide" evidence="2">
    <location>
        <begin position="1"/>
        <end position="32"/>
    </location>
</feature>
<dbReference type="AlphaFoldDB" id="A0A0P7YCZ5"/>
<evidence type="ECO:0000256" key="2">
    <source>
        <dbReference type="SAM" id="SignalP"/>
    </source>
</evidence>
<dbReference type="Proteomes" id="UP000050416">
    <property type="component" value="Unassembled WGS sequence"/>
</dbReference>
<feature type="region of interest" description="Disordered" evidence="1">
    <location>
        <begin position="60"/>
        <end position="80"/>
    </location>
</feature>
<proteinExistence type="predicted"/>
<dbReference type="InterPro" id="IPR036366">
    <property type="entry name" value="PGBDSf"/>
</dbReference>
<dbReference type="SUPFAM" id="SSF47090">
    <property type="entry name" value="PGBD-like"/>
    <property type="match status" value="1"/>
</dbReference>
<organism evidence="4 5">
    <name type="scientific">Marinobacter excellens HL-55</name>
    <dbReference type="NCBI Taxonomy" id="1305731"/>
    <lineage>
        <taxon>Bacteria</taxon>
        <taxon>Pseudomonadati</taxon>
        <taxon>Pseudomonadota</taxon>
        <taxon>Gammaproteobacteria</taxon>
        <taxon>Pseudomonadales</taxon>
        <taxon>Marinobacteraceae</taxon>
        <taxon>Marinobacter</taxon>
    </lineage>
</organism>
<feature type="compositionally biased region" description="Polar residues" evidence="1">
    <location>
        <begin position="92"/>
        <end position="116"/>
    </location>
</feature>
<protein>
    <submittedName>
        <fullName evidence="4">Putative peptidoglycan binding domain</fullName>
    </submittedName>
</protein>
<accession>A0A0P7YCZ5</accession>